<feature type="domain" description="Ubiquitin-like protease family profile" evidence="5">
    <location>
        <begin position="662"/>
        <end position="712"/>
    </location>
</feature>
<feature type="domain" description="DUF1985" evidence="6">
    <location>
        <begin position="73"/>
        <end position="211"/>
    </location>
</feature>
<feature type="compositionally biased region" description="Polar residues" evidence="4">
    <location>
        <begin position="466"/>
        <end position="475"/>
    </location>
</feature>
<dbReference type="InterPro" id="IPR015410">
    <property type="entry name" value="DUF1985"/>
</dbReference>
<evidence type="ECO:0000256" key="2">
    <source>
        <dbReference type="ARBA" id="ARBA00022670"/>
    </source>
</evidence>
<evidence type="ECO:0000259" key="6">
    <source>
        <dbReference type="Pfam" id="PF09331"/>
    </source>
</evidence>
<protein>
    <recommendedName>
        <fullName evidence="9">Ubiquitin-like protease family profile domain-containing protein</fullName>
    </recommendedName>
</protein>
<comment type="caution">
    <text evidence="7">The sequence shown here is derived from an EMBL/GenBank/DDBJ whole genome shotgun (WGS) entry which is preliminary data.</text>
</comment>
<dbReference type="Pfam" id="PF09331">
    <property type="entry name" value="DUF1985"/>
    <property type="match status" value="1"/>
</dbReference>
<proteinExistence type="inferred from homology"/>
<keyword evidence="2" id="KW-0645">Protease</keyword>
<evidence type="ECO:0000259" key="5">
    <source>
        <dbReference type="Pfam" id="PF02902"/>
    </source>
</evidence>
<evidence type="ECO:0008006" key="9">
    <source>
        <dbReference type="Google" id="ProtNLM"/>
    </source>
</evidence>
<sequence length="823" mass="91613">MDRNSLPPRMFAAGEEPMGERINSYHKIKKTELITDALEPEELEFLRNSTFGKILAIDENPPFSGAFGQHIIVRLLKVKKKYEIWILFVGTPIRMSLREFAIVTGLNCDKLPDPSKKKKKKNQINVKLYWNELLGSLKSCTVDIVIDMLKKKIVKDRETRIKFACLAITSSILFPSSHTPRLIPEHVEMIRDLNEFLAYPWGRAAYLTLITSITSKDEIALSQPSVAIRGYVDAIQLVLIAAVPKLKEEITQDDPVVIDESESDGETPDVVGDLGCLTVRGQINNYQPNILMQVSVKSIIEDPNVESIHEEIISLEMRLGKAMDSNVDKLLSASKTAFMRSTQAMEEKIATVVFDNLKIMESAIIKAVIETLGNPKPTGGSLGGTTGVNLAKELPPSEPDLNNNTPAEVADSRINEVLMDLNGLSDVHLGVKKQLDIGVALNITEDAPPGSITIAPPSRLSEEQQDTSLAPNTSDLEPLWHEEHGVAEATPGSNTSIVLSRASSVEVCNSNYITLLEIPSFSLGLSREEEPAAIAVTNPINYVLLSQPSEDDLPVTLKSKRPRVMPAAFHDYKCDPKVVAGQSLFPNFDHRFLLFEEKVHKEPYLILRNGYQITPSEICDIAYRRNLLPNGVMDALMGFLSRSSSNGEKVESERQHAEEDMFPFNMDKQHWVGVCIDTQASTLYVIDCNTSLRTDRSMKKELSSIVNLIPYVSGGLDGCKALTIRLLPEAVKQLGLRFYAELTEGAASCWWEKVAILAFDSKLHCRNPALIYWVDAFTQRQHMHKVLPESRIPCKSKLSYLDHPIAVKNLELIVYDVLDSIAC</sequence>
<dbReference type="EMBL" id="QGKX02000004">
    <property type="protein sequence ID" value="KAF3602347.1"/>
    <property type="molecule type" value="Genomic_DNA"/>
</dbReference>
<dbReference type="AlphaFoldDB" id="A0A8S9SN92"/>
<organism evidence="7 8">
    <name type="scientific">Brassica cretica</name>
    <name type="common">Mustard</name>
    <dbReference type="NCBI Taxonomy" id="69181"/>
    <lineage>
        <taxon>Eukaryota</taxon>
        <taxon>Viridiplantae</taxon>
        <taxon>Streptophyta</taxon>
        <taxon>Embryophyta</taxon>
        <taxon>Tracheophyta</taxon>
        <taxon>Spermatophyta</taxon>
        <taxon>Magnoliopsida</taxon>
        <taxon>eudicotyledons</taxon>
        <taxon>Gunneridae</taxon>
        <taxon>Pentapetalae</taxon>
        <taxon>rosids</taxon>
        <taxon>malvids</taxon>
        <taxon>Brassicales</taxon>
        <taxon>Brassicaceae</taxon>
        <taxon>Brassiceae</taxon>
        <taxon>Brassica</taxon>
    </lineage>
</organism>
<evidence type="ECO:0000313" key="8">
    <source>
        <dbReference type="Proteomes" id="UP000712600"/>
    </source>
</evidence>
<comment type="similarity">
    <text evidence="1">Belongs to the peptidase C48 family.</text>
</comment>
<name>A0A8S9SN92_BRACR</name>
<dbReference type="InterPro" id="IPR038765">
    <property type="entry name" value="Papain-like_cys_pep_sf"/>
</dbReference>
<accession>A0A8S9SN92</accession>
<dbReference type="Proteomes" id="UP000712600">
    <property type="component" value="Unassembled WGS sequence"/>
</dbReference>
<evidence type="ECO:0000313" key="7">
    <source>
        <dbReference type="EMBL" id="KAF3602347.1"/>
    </source>
</evidence>
<dbReference type="GO" id="GO:0006508">
    <property type="term" value="P:proteolysis"/>
    <property type="evidence" value="ECO:0007669"/>
    <property type="project" value="UniProtKB-KW"/>
</dbReference>
<dbReference type="PANTHER" id="PTHR48449">
    <property type="entry name" value="DUF1985 DOMAIN-CONTAINING PROTEIN"/>
    <property type="match status" value="1"/>
</dbReference>
<evidence type="ECO:0000256" key="1">
    <source>
        <dbReference type="ARBA" id="ARBA00005234"/>
    </source>
</evidence>
<dbReference type="Pfam" id="PF02902">
    <property type="entry name" value="Peptidase_C48"/>
    <property type="match status" value="1"/>
</dbReference>
<reference evidence="7" key="1">
    <citation type="submission" date="2019-12" db="EMBL/GenBank/DDBJ databases">
        <title>Genome sequencing and annotation of Brassica cretica.</title>
        <authorList>
            <person name="Studholme D.J."/>
            <person name="Sarris P."/>
        </authorList>
    </citation>
    <scope>NUCLEOTIDE SEQUENCE</scope>
    <source>
        <strain evidence="7">PFS-109/04</strain>
        <tissue evidence="7">Leaf</tissue>
    </source>
</reference>
<evidence type="ECO:0000256" key="4">
    <source>
        <dbReference type="SAM" id="MobiDB-lite"/>
    </source>
</evidence>
<feature type="region of interest" description="Disordered" evidence="4">
    <location>
        <begin position="448"/>
        <end position="475"/>
    </location>
</feature>
<keyword evidence="3" id="KW-0378">Hydrolase</keyword>
<dbReference type="SUPFAM" id="SSF54001">
    <property type="entry name" value="Cysteine proteinases"/>
    <property type="match status" value="1"/>
</dbReference>
<dbReference type="InterPro" id="IPR003653">
    <property type="entry name" value="Peptidase_C48_C"/>
</dbReference>
<evidence type="ECO:0000256" key="3">
    <source>
        <dbReference type="ARBA" id="ARBA00022801"/>
    </source>
</evidence>
<gene>
    <name evidence="7" type="ORF">F2Q69_00033386</name>
</gene>
<dbReference type="PANTHER" id="PTHR48449:SF2">
    <property type="entry name" value="UBIQUITIN-LIKE PROTEASE FAMILY PROFILE DOMAIN-CONTAINING PROTEIN"/>
    <property type="match status" value="1"/>
</dbReference>
<dbReference type="GO" id="GO:0008234">
    <property type="term" value="F:cysteine-type peptidase activity"/>
    <property type="evidence" value="ECO:0007669"/>
    <property type="project" value="InterPro"/>
</dbReference>